<sequence>MADPDFNSRHDCEEPGLGESWVILNRDECFLEAATIGEPSVQGGANLISFDSGDMAFLAASGERKQTQATTIPRSDPASGARHITLLDLSPADDLAPPADAAAGVRSKPPSENPNVYINGLPPYFRDEQLMAMVRNFGEVVSVKCFTRQTARASGYGFVLFKTMEAAEKCIETLKKCDLHPSLSKARYSCSGCSNLTDLHMNSFTSSGSGSCKSLKDKLAELEDRSSANVYIEGIPLGSDKTTLLELVYPYAIRSSRFITSKVPNSKTLIAFMRMESRDAAESIINRLNGKKVRSWDGIESRIFLRIADTLDQRELRRNESTIRDDSGHPLTIAHATLLNYHALESIAPPTLAAPNRTLVTPPPLSSNFHTNTIYTTTPAPPGTIDIHELLASRRGQLISGNDRRVDPTAFYAPYNMNTCTANPPAHSAADMVSLSTFMAVMKSQRDILPQFPPQPPLLPIGRNVMRPRRSSVAQTPASSFDSPVSRVLSGNVPLGVRAGQSGPHQYKPASGSSFQSRTGTPTPRDSLDYCRDESPPAFSPHSAVHARCRTVPSNRHSVTSVPRDSSSAAAAAGGGGGGVQFGVDGGVEGHKRASSTSGPAFGIGGAPVLNRVWLGPREVQVGNLPTSASFLPPPPLRSHPPSYVGRLMNTSIEEIQPELNLAYNLNAAAFAILFYDYFLTLGWEISRYWGSTVTWPTALFFANRYGTLLGNVPVVIQYFWSTPGSPAKDVVSPAGRCVWGPELSGGGWCRALQICRGIESYHQFFFIITQVMTAVMLILRTYALYERNKRVLIFMMMVTAGAIVVGMWAVIAGKAGRTEENLQLYFGCNYGLTKSDATSQAASWAAVALFDCMIFTLTLYRVLSRRTTTTDLFSVLLRDGSIYFGVIVISNVSNILTFTLGTPYTRGIATTFTNILSSVLISRLMLNLRDPKLSYMSGRFEQSTTLTYGGPIRFADSTSPSGAQPLDTEFAMDIEMLNTTSNAGTSNQTPGMA</sequence>
<keyword evidence="5" id="KW-0472">Membrane</keyword>
<reference evidence="7" key="1">
    <citation type="submission" date="2023-11" db="EMBL/GenBank/DDBJ databases">
        <authorList>
            <person name="De Vega J J."/>
            <person name="De Vega J J."/>
        </authorList>
    </citation>
    <scope>NUCLEOTIDE SEQUENCE</scope>
</reference>
<feature type="region of interest" description="Disordered" evidence="4">
    <location>
        <begin position="493"/>
        <end position="577"/>
    </location>
</feature>
<dbReference type="SMART" id="SM00360">
    <property type="entry name" value="RRM"/>
    <property type="match status" value="2"/>
</dbReference>
<evidence type="ECO:0000259" key="6">
    <source>
        <dbReference type="PROSITE" id="PS50102"/>
    </source>
</evidence>
<dbReference type="Proteomes" id="UP001295794">
    <property type="component" value="Unassembled WGS sequence"/>
</dbReference>
<dbReference type="EMBL" id="CAVNYO010000181">
    <property type="protein sequence ID" value="CAK5272361.1"/>
    <property type="molecule type" value="Genomic_DNA"/>
</dbReference>
<proteinExistence type="predicted"/>
<organism evidence="7 8">
    <name type="scientific">Mycena citricolor</name>
    <dbReference type="NCBI Taxonomy" id="2018698"/>
    <lineage>
        <taxon>Eukaryota</taxon>
        <taxon>Fungi</taxon>
        <taxon>Dikarya</taxon>
        <taxon>Basidiomycota</taxon>
        <taxon>Agaricomycotina</taxon>
        <taxon>Agaricomycetes</taxon>
        <taxon>Agaricomycetidae</taxon>
        <taxon>Agaricales</taxon>
        <taxon>Marasmiineae</taxon>
        <taxon>Mycenaceae</taxon>
        <taxon>Mycena</taxon>
    </lineage>
</organism>
<feature type="transmembrane region" description="Helical" evidence="5">
    <location>
        <begin position="882"/>
        <end position="902"/>
    </location>
</feature>
<dbReference type="AlphaFoldDB" id="A0AAD2HAH7"/>
<feature type="compositionally biased region" description="Basic and acidic residues" evidence="4">
    <location>
        <begin position="526"/>
        <end position="535"/>
    </location>
</feature>
<feature type="domain" description="RRM" evidence="6">
    <location>
        <begin position="114"/>
        <end position="191"/>
    </location>
</feature>
<evidence type="ECO:0000256" key="3">
    <source>
        <dbReference type="PROSITE-ProRule" id="PRU00176"/>
    </source>
</evidence>
<dbReference type="GO" id="GO:0003723">
    <property type="term" value="F:RNA binding"/>
    <property type="evidence" value="ECO:0007669"/>
    <property type="project" value="UniProtKB-UniRule"/>
</dbReference>
<dbReference type="InterPro" id="IPR045340">
    <property type="entry name" value="DUF6533"/>
</dbReference>
<dbReference type="Pfam" id="PF00076">
    <property type="entry name" value="RRM_1"/>
    <property type="match status" value="1"/>
</dbReference>
<feature type="compositionally biased region" description="Polar residues" evidence="4">
    <location>
        <begin position="552"/>
        <end position="568"/>
    </location>
</feature>
<dbReference type="InterPro" id="IPR035979">
    <property type="entry name" value="RBD_domain_sf"/>
</dbReference>
<comment type="caution">
    <text evidence="7">The sequence shown here is derived from an EMBL/GenBank/DDBJ whole genome shotgun (WGS) entry which is preliminary data.</text>
</comment>
<evidence type="ECO:0000256" key="4">
    <source>
        <dbReference type="SAM" id="MobiDB-lite"/>
    </source>
</evidence>
<dbReference type="InterPro" id="IPR000504">
    <property type="entry name" value="RRM_dom"/>
</dbReference>
<feature type="compositionally biased region" description="Polar residues" evidence="4">
    <location>
        <begin position="511"/>
        <end position="524"/>
    </location>
</feature>
<dbReference type="Pfam" id="PF20151">
    <property type="entry name" value="DUF6533"/>
    <property type="match status" value="1"/>
</dbReference>
<feature type="transmembrane region" description="Helical" evidence="5">
    <location>
        <begin position="762"/>
        <end position="780"/>
    </location>
</feature>
<evidence type="ECO:0000256" key="2">
    <source>
        <dbReference type="ARBA" id="ARBA00022884"/>
    </source>
</evidence>
<protein>
    <recommendedName>
        <fullName evidence="6">RRM domain-containing protein</fullName>
    </recommendedName>
</protein>
<name>A0AAD2HAH7_9AGAR</name>
<accession>A0AAD2HAH7</accession>
<feature type="region of interest" description="Disordered" evidence="4">
    <location>
        <begin position="582"/>
        <end position="601"/>
    </location>
</feature>
<keyword evidence="5" id="KW-0812">Transmembrane</keyword>
<evidence type="ECO:0000256" key="1">
    <source>
        <dbReference type="ARBA" id="ARBA00022737"/>
    </source>
</evidence>
<evidence type="ECO:0000313" key="8">
    <source>
        <dbReference type="Proteomes" id="UP001295794"/>
    </source>
</evidence>
<dbReference type="Gene3D" id="3.30.70.330">
    <property type="match status" value="2"/>
</dbReference>
<keyword evidence="8" id="KW-1185">Reference proteome</keyword>
<dbReference type="PANTHER" id="PTHR24012">
    <property type="entry name" value="RNA BINDING PROTEIN"/>
    <property type="match status" value="1"/>
</dbReference>
<evidence type="ECO:0000313" key="7">
    <source>
        <dbReference type="EMBL" id="CAK5272361.1"/>
    </source>
</evidence>
<keyword evidence="5" id="KW-1133">Transmembrane helix</keyword>
<keyword evidence="2 3" id="KW-0694">RNA-binding</keyword>
<feature type="region of interest" description="Disordered" evidence="4">
    <location>
        <begin position="468"/>
        <end position="487"/>
    </location>
</feature>
<dbReference type="SUPFAM" id="SSF54928">
    <property type="entry name" value="RNA-binding domain, RBD"/>
    <property type="match status" value="2"/>
</dbReference>
<feature type="transmembrane region" description="Helical" evidence="5">
    <location>
        <begin position="908"/>
        <end position="927"/>
    </location>
</feature>
<evidence type="ECO:0000256" key="5">
    <source>
        <dbReference type="SAM" id="Phobius"/>
    </source>
</evidence>
<dbReference type="InterPro" id="IPR012677">
    <property type="entry name" value="Nucleotide-bd_a/b_plait_sf"/>
</dbReference>
<feature type="transmembrane region" description="Helical" evidence="5">
    <location>
        <begin position="792"/>
        <end position="812"/>
    </location>
</feature>
<gene>
    <name evidence="7" type="ORF">MYCIT1_LOCUS17991</name>
</gene>
<feature type="compositionally biased region" description="Polar residues" evidence="4">
    <location>
        <begin position="472"/>
        <end position="483"/>
    </location>
</feature>
<feature type="transmembrane region" description="Helical" evidence="5">
    <location>
        <begin position="842"/>
        <end position="861"/>
    </location>
</feature>
<dbReference type="PROSITE" id="PS50102">
    <property type="entry name" value="RRM"/>
    <property type="match status" value="1"/>
</dbReference>
<keyword evidence="1" id="KW-0677">Repeat</keyword>